<dbReference type="HOGENOM" id="CLU_2086209_0_0_1"/>
<reference evidence="2" key="2">
    <citation type="submission" date="2015-01" db="EMBL/GenBank/DDBJ databases">
        <title>Evolutionary Origins and Diversification of the Mycorrhizal Mutualists.</title>
        <authorList>
            <consortium name="DOE Joint Genome Institute"/>
            <consortium name="Mycorrhizal Genomics Consortium"/>
            <person name="Kohler A."/>
            <person name="Kuo A."/>
            <person name="Nagy L.G."/>
            <person name="Floudas D."/>
            <person name="Copeland A."/>
            <person name="Barry K.W."/>
            <person name="Cichocki N."/>
            <person name="Veneault-Fourrey C."/>
            <person name="LaButti K."/>
            <person name="Lindquist E.A."/>
            <person name="Lipzen A."/>
            <person name="Lundell T."/>
            <person name="Morin E."/>
            <person name="Murat C."/>
            <person name="Riley R."/>
            <person name="Ohm R."/>
            <person name="Sun H."/>
            <person name="Tunlid A."/>
            <person name="Henrissat B."/>
            <person name="Grigoriev I.V."/>
            <person name="Hibbett D.S."/>
            <person name="Martin F."/>
        </authorList>
    </citation>
    <scope>NUCLEOTIDE SEQUENCE [LARGE SCALE GENOMIC DNA]</scope>
    <source>
        <strain evidence="2">Foug A</strain>
    </source>
</reference>
<sequence>MMNIWKRPNLTLSLSRQICGERDSEADIGEVYGLFIDPGFEPMTMETGPHFSPVFFGLELAPPLGKVGTSRPDLAPTVKATGPYFCAVQRDWRSEHTACDYASGSQAKTQILCPGSS</sequence>
<organism evidence="1 2">
    <name type="scientific">Scleroderma citrinum Foug A</name>
    <dbReference type="NCBI Taxonomy" id="1036808"/>
    <lineage>
        <taxon>Eukaryota</taxon>
        <taxon>Fungi</taxon>
        <taxon>Dikarya</taxon>
        <taxon>Basidiomycota</taxon>
        <taxon>Agaricomycotina</taxon>
        <taxon>Agaricomycetes</taxon>
        <taxon>Agaricomycetidae</taxon>
        <taxon>Boletales</taxon>
        <taxon>Sclerodermatineae</taxon>
        <taxon>Sclerodermataceae</taxon>
        <taxon>Scleroderma</taxon>
    </lineage>
</organism>
<evidence type="ECO:0000313" key="1">
    <source>
        <dbReference type="EMBL" id="KIM69460.1"/>
    </source>
</evidence>
<keyword evidence="2" id="KW-1185">Reference proteome</keyword>
<accession>A0A0C3E9M7</accession>
<proteinExistence type="predicted"/>
<dbReference type="Proteomes" id="UP000053989">
    <property type="component" value="Unassembled WGS sequence"/>
</dbReference>
<dbReference type="EMBL" id="KN822006">
    <property type="protein sequence ID" value="KIM69460.1"/>
    <property type="molecule type" value="Genomic_DNA"/>
</dbReference>
<name>A0A0C3E9M7_9AGAM</name>
<protein>
    <submittedName>
        <fullName evidence="1">Uncharacterized protein</fullName>
    </submittedName>
</protein>
<evidence type="ECO:0000313" key="2">
    <source>
        <dbReference type="Proteomes" id="UP000053989"/>
    </source>
</evidence>
<reference evidence="1 2" key="1">
    <citation type="submission" date="2014-04" db="EMBL/GenBank/DDBJ databases">
        <authorList>
            <consortium name="DOE Joint Genome Institute"/>
            <person name="Kuo A."/>
            <person name="Kohler A."/>
            <person name="Nagy L.G."/>
            <person name="Floudas D."/>
            <person name="Copeland A."/>
            <person name="Barry K.W."/>
            <person name="Cichocki N."/>
            <person name="Veneault-Fourrey C."/>
            <person name="LaButti K."/>
            <person name="Lindquist E.A."/>
            <person name="Lipzen A."/>
            <person name="Lundell T."/>
            <person name="Morin E."/>
            <person name="Murat C."/>
            <person name="Sun H."/>
            <person name="Tunlid A."/>
            <person name="Henrissat B."/>
            <person name="Grigoriev I.V."/>
            <person name="Hibbett D.S."/>
            <person name="Martin F."/>
            <person name="Nordberg H.P."/>
            <person name="Cantor M.N."/>
            <person name="Hua S.X."/>
        </authorList>
    </citation>
    <scope>NUCLEOTIDE SEQUENCE [LARGE SCALE GENOMIC DNA]</scope>
    <source>
        <strain evidence="1 2">Foug A</strain>
    </source>
</reference>
<gene>
    <name evidence="1" type="ORF">SCLCIDRAFT_705123</name>
</gene>
<dbReference type="InParanoid" id="A0A0C3E9M7"/>
<dbReference type="AlphaFoldDB" id="A0A0C3E9M7"/>